<feature type="region of interest" description="Disordered" evidence="1">
    <location>
        <begin position="27"/>
        <end position="54"/>
    </location>
</feature>
<organism evidence="2 3">
    <name type="scientific">Hibiscus sabdariffa</name>
    <name type="common">roselle</name>
    <dbReference type="NCBI Taxonomy" id="183260"/>
    <lineage>
        <taxon>Eukaryota</taxon>
        <taxon>Viridiplantae</taxon>
        <taxon>Streptophyta</taxon>
        <taxon>Embryophyta</taxon>
        <taxon>Tracheophyta</taxon>
        <taxon>Spermatophyta</taxon>
        <taxon>Magnoliopsida</taxon>
        <taxon>eudicotyledons</taxon>
        <taxon>Gunneridae</taxon>
        <taxon>Pentapetalae</taxon>
        <taxon>rosids</taxon>
        <taxon>malvids</taxon>
        <taxon>Malvales</taxon>
        <taxon>Malvaceae</taxon>
        <taxon>Malvoideae</taxon>
        <taxon>Hibiscus</taxon>
    </lineage>
</organism>
<feature type="region of interest" description="Disordered" evidence="1">
    <location>
        <begin position="95"/>
        <end position="119"/>
    </location>
</feature>
<proteinExistence type="predicted"/>
<accession>A0ABR2GAW0</accession>
<comment type="caution">
    <text evidence="2">The sequence shown here is derived from an EMBL/GenBank/DDBJ whole genome shotgun (WGS) entry which is preliminary data.</text>
</comment>
<gene>
    <name evidence="2" type="ORF">V6N12_049902</name>
</gene>
<evidence type="ECO:0000256" key="1">
    <source>
        <dbReference type="SAM" id="MobiDB-lite"/>
    </source>
</evidence>
<name>A0ABR2GAW0_9ROSI</name>
<evidence type="ECO:0000313" key="3">
    <source>
        <dbReference type="Proteomes" id="UP001472677"/>
    </source>
</evidence>
<dbReference type="Proteomes" id="UP001472677">
    <property type="component" value="Unassembled WGS sequence"/>
</dbReference>
<protein>
    <submittedName>
        <fullName evidence="2">Uncharacterized protein</fullName>
    </submittedName>
</protein>
<feature type="compositionally biased region" description="Basic and acidic residues" evidence="1">
    <location>
        <begin position="95"/>
        <end position="110"/>
    </location>
</feature>
<reference evidence="2 3" key="1">
    <citation type="journal article" date="2024" name="G3 (Bethesda)">
        <title>Genome assembly of Hibiscus sabdariffa L. provides insights into metabolisms of medicinal natural products.</title>
        <authorList>
            <person name="Kim T."/>
        </authorList>
    </citation>
    <scope>NUCLEOTIDE SEQUENCE [LARGE SCALE GENOMIC DNA]</scope>
    <source>
        <strain evidence="2">TK-2024</strain>
        <tissue evidence="2">Old leaves</tissue>
    </source>
</reference>
<sequence length="160" mass="18788">MKRQQVNMTEEVVGQQKRSWAEVLSGGNKNLGLSQKAGEGEERGPINGDADYETQKDLDTLNSFRELELRIPLKESRIRKRYDFMWDMQDRILSSSDRKKMDRSLRRKQDSQSFQNSELLGRSLYDSDLRNKWEQARKEAKETLELGKNTVSWSKASRRK</sequence>
<evidence type="ECO:0000313" key="2">
    <source>
        <dbReference type="EMBL" id="KAK8600042.1"/>
    </source>
</evidence>
<dbReference type="EMBL" id="JBBPBM010000001">
    <property type="protein sequence ID" value="KAK8600042.1"/>
    <property type="molecule type" value="Genomic_DNA"/>
</dbReference>
<keyword evidence="3" id="KW-1185">Reference proteome</keyword>